<name>A0ABD2PQP0_9PLAT</name>
<dbReference type="PROSITE" id="PS50097">
    <property type="entry name" value="BTB"/>
    <property type="match status" value="1"/>
</dbReference>
<dbReference type="PANTHER" id="PTHR45632">
    <property type="entry name" value="LD33804P"/>
    <property type="match status" value="1"/>
</dbReference>
<keyword evidence="5" id="KW-1185">Reference proteome</keyword>
<keyword evidence="2" id="KW-0677">Repeat</keyword>
<feature type="domain" description="BTB" evidence="3">
    <location>
        <begin position="35"/>
        <end position="121"/>
    </location>
</feature>
<proteinExistence type="predicted"/>
<dbReference type="InterPro" id="IPR011043">
    <property type="entry name" value="Gal_Oxase/kelch_b-propeller"/>
</dbReference>
<dbReference type="Gene3D" id="3.30.710.10">
    <property type="entry name" value="Potassium Channel Kv1.1, Chain A"/>
    <property type="match status" value="1"/>
</dbReference>
<dbReference type="SMART" id="SM00612">
    <property type="entry name" value="Kelch"/>
    <property type="match status" value="4"/>
</dbReference>
<reference evidence="4 5" key="1">
    <citation type="submission" date="2024-11" db="EMBL/GenBank/DDBJ databases">
        <title>Adaptive evolution of stress response genes in parasites aligns with host niche diversity.</title>
        <authorList>
            <person name="Hahn C."/>
            <person name="Resl P."/>
        </authorList>
    </citation>
    <scope>NUCLEOTIDE SEQUENCE [LARGE SCALE GENOMIC DNA]</scope>
    <source>
        <strain evidence="4">EGGRZ-B1_66</strain>
        <tissue evidence="4">Body</tissue>
    </source>
</reference>
<comment type="caution">
    <text evidence="4">The sequence shown here is derived from an EMBL/GenBank/DDBJ whole genome shotgun (WGS) entry which is preliminary data.</text>
</comment>
<dbReference type="Pfam" id="PF24681">
    <property type="entry name" value="Kelch_KLHDC2_KLHL20_DRC7"/>
    <property type="match status" value="1"/>
</dbReference>
<evidence type="ECO:0000256" key="2">
    <source>
        <dbReference type="ARBA" id="ARBA00022737"/>
    </source>
</evidence>
<gene>
    <name evidence="4" type="ORF">Ciccas_011874</name>
</gene>
<keyword evidence="1" id="KW-0880">Kelch repeat</keyword>
<dbReference type="InterPro" id="IPR015915">
    <property type="entry name" value="Kelch-typ_b-propeller"/>
</dbReference>
<dbReference type="AlphaFoldDB" id="A0ABD2PQP0"/>
<evidence type="ECO:0000313" key="5">
    <source>
        <dbReference type="Proteomes" id="UP001626550"/>
    </source>
</evidence>
<dbReference type="PANTHER" id="PTHR45632:SF3">
    <property type="entry name" value="KELCH-LIKE PROTEIN 32"/>
    <property type="match status" value="1"/>
</dbReference>
<dbReference type="SUPFAM" id="SSF50965">
    <property type="entry name" value="Galactose oxidase, central domain"/>
    <property type="match status" value="1"/>
</dbReference>
<evidence type="ECO:0000256" key="1">
    <source>
        <dbReference type="ARBA" id="ARBA00022441"/>
    </source>
</evidence>
<dbReference type="InterPro" id="IPR000210">
    <property type="entry name" value="BTB/POZ_dom"/>
</dbReference>
<dbReference type="InterPro" id="IPR011333">
    <property type="entry name" value="SKP1/BTB/POZ_sf"/>
</dbReference>
<evidence type="ECO:0000313" key="4">
    <source>
        <dbReference type="EMBL" id="KAL3309579.1"/>
    </source>
</evidence>
<organism evidence="4 5">
    <name type="scientific">Cichlidogyrus casuarinus</name>
    <dbReference type="NCBI Taxonomy" id="1844966"/>
    <lineage>
        <taxon>Eukaryota</taxon>
        <taxon>Metazoa</taxon>
        <taxon>Spiralia</taxon>
        <taxon>Lophotrochozoa</taxon>
        <taxon>Platyhelminthes</taxon>
        <taxon>Monogenea</taxon>
        <taxon>Monopisthocotylea</taxon>
        <taxon>Dactylogyridea</taxon>
        <taxon>Ancyrocephalidae</taxon>
        <taxon>Cichlidogyrus</taxon>
    </lineage>
</organism>
<protein>
    <recommendedName>
        <fullName evidence="3">BTB domain-containing protein</fullName>
    </recommendedName>
</protein>
<dbReference type="EMBL" id="JBJKFK010003763">
    <property type="protein sequence ID" value="KAL3309579.1"/>
    <property type="molecule type" value="Genomic_DNA"/>
</dbReference>
<dbReference type="Gene3D" id="2.120.10.80">
    <property type="entry name" value="Kelch-type beta propeller"/>
    <property type="match status" value="2"/>
</dbReference>
<accession>A0ABD2PQP0</accession>
<dbReference type="Pfam" id="PF01344">
    <property type="entry name" value="Kelch_1"/>
    <property type="match status" value="2"/>
</dbReference>
<dbReference type="InterPro" id="IPR006652">
    <property type="entry name" value="Kelch_1"/>
</dbReference>
<evidence type="ECO:0000259" key="3">
    <source>
        <dbReference type="PROSITE" id="PS50097"/>
    </source>
</evidence>
<dbReference type="Proteomes" id="UP001626550">
    <property type="component" value="Unassembled WGS sequence"/>
</dbReference>
<sequence length="636" mass="70258">MLLQEMGEPLKVHVRELTPLVQNRCLKLYDEKKCSDTEIRGSLEPLKEPVRVNTFYLALFSPLFRLAIDNPNEFKTNAPPDIEIIHKSSDGKYFITIENAKTTALELLFDLIYKHHIEIPSAQVQILNDVMVLAEKLGFMEFIPILRNLCPSLNVISQLKDACMARNNARIAECLPVVTQELIANYRSLKQSIINTKLDVIKLIISNEGPSRPPNSIIASIIIDWITSNAKVRGLHAGDLLAALKGVSLDKETITKLRKARNTFEVGKAALNEFLVDAYENYAISGSKDDVLSSAFSINSIADSLSNMQKIIGPLTPIHFNENEPRVQHNKRLMVLIGGCEVGNRLLTKPSIFDPQNESFIQPDLSNIIVPNMPSGQKQSCAVFHNDTIYVIGGNGDRTTGSPTTATFIFEMGSKSWIRGPSMQYARSNHSAVVHNSSIYVFGGVGVNHWRLHSMEVLHITNNTTRNMGWKAGVDFSPNNGVYGHSFVASDVGFVIFGGTVKTGNTNAVIEFNASTGNWNDLPPMGVARSHSQACILNGNVYVCGGYHKGGFSNVVECLYRPNDQWARLSPMKCTRTGGVLLPYGDFLYLFGGSKGGTLGNLQVIERFDCKTNEWVIINTHLPMERFAVAGVVLNS</sequence>